<dbReference type="EMBL" id="LR724466">
    <property type="protein sequence ID" value="VWO95055.1"/>
    <property type="molecule type" value="Genomic_DNA"/>
</dbReference>
<reference evidence="1" key="1">
    <citation type="submission" date="2019-10" db="EMBL/GenBank/DDBJ databases">
        <authorList>
            <person name="Nor Muhammad N."/>
        </authorList>
    </citation>
    <scope>NUCLEOTIDE SEQUENCE</scope>
</reference>
<gene>
    <name evidence="1" type="primary">Q6DQW3</name>
</gene>
<dbReference type="EC" id="2.3.1.-" evidence="1"/>
<protein>
    <submittedName>
        <fullName evidence="1">Polyketide synthase CTB1 )</fullName>
        <ecNumber evidence="1">2.3.1.-</ecNumber>
    </submittedName>
</protein>
<dbReference type="GO" id="GO:0016746">
    <property type="term" value="F:acyltransferase activity"/>
    <property type="evidence" value="ECO:0007669"/>
    <property type="project" value="UniProtKB-KW"/>
</dbReference>
<dbReference type="AlphaFoldDB" id="A0A5K1JT11"/>
<dbReference type="InterPro" id="IPR051807">
    <property type="entry name" value="Sec-metab_biosynth-assoc"/>
</dbReference>
<sequence length="177" mass="20273">MPYFILYAPDYTDDGAPARRLKVREQHLANSAKESRIKLGGAILSPNECLDIPDAERKMAGSFRIVEAESYAEVKALVESDVYWTGDVSYRYTNKYVPSHLHTPLLPIKPPKLLHSLPEALRNDRPRLDPLRQLPAYPRRRVPPVDQHQRRPVRPVPYRAPCQWTQEGSLAIADVIR</sequence>
<accession>A0A5K1JT11</accession>
<organism evidence="1">
    <name type="scientific">Ganoderma boninense</name>
    <dbReference type="NCBI Taxonomy" id="34458"/>
    <lineage>
        <taxon>Eukaryota</taxon>
        <taxon>Fungi</taxon>
        <taxon>Dikarya</taxon>
        <taxon>Basidiomycota</taxon>
        <taxon>Agaricomycotina</taxon>
        <taxon>Agaricomycetes</taxon>
        <taxon>Polyporales</taxon>
        <taxon>Polyporaceae</taxon>
        <taxon>Ganoderma</taxon>
    </lineage>
</organism>
<dbReference type="InterPro" id="IPR011008">
    <property type="entry name" value="Dimeric_a/b-barrel"/>
</dbReference>
<dbReference type="Gene3D" id="3.30.70.1060">
    <property type="entry name" value="Dimeric alpha+beta barrel"/>
    <property type="match status" value="1"/>
</dbReference>
<keyword evidence="1" id="KW-0808">Transferase</keyword>
<proteinExistence type="predicted"/>
<dbReference type="SUPFAM" id="SSF54909">
    <property type="entry name" value="Dimeric alpha+beta barrel"/>
    <property type="match status" value="1"/>
</dbReference>
<keyword evidence="1" id="KW-0012">Acyltransferase</keyword>
<name>A0A5K1JT11_9APHY</name>
<dbReference type="PANTHER" id="PTHR33606:SF3">
    <property type="entry name" value="PROTEIN YCII"/>
    <property type="match status" value="1"/>
</dbReference>
<dbReference type="PANTHER" id="PTHR33606">
    <property type="entry name" value="PROTEIN YCII"/>
    <property type="match status" value="1"/>
</dbReference>
<evidence type="ECO:0000313" key="1">
    <source>
        <dbReference type="EMBL" id="VWO95055.1"/>
    </source>
</evidence>